<gene>
    <name evidence="2" type="ORF">B0A52_09788</name>
</gene>
<dbReference type="VEuPathDB" id="FungiDB:PV10_01971"/>
<dbReference type="Proteomes" id="UP000288859">
    <property type="component" value="Unassembled WGS sequence"/>
</dbReference>
<evidence type="ECO:0000256" key="1">
    <source>
        <dbReference type="SAM" id="MobiDB-lite"/>
    </source>
</evidence>
<reference evidence="2 3" key="1">
    <citation type="submission" date="2017-03" db="EMBL/GenBank/DDBJ databases">
        <title>Genomes of endolithic fungi from Antarctica.</title>
        <authorList>
            <person name="Coleine C."/>
            <person name="Masonjones S."/>
            <person name="Stajich J.E."/>
        </authorList>
    </citation>
    <scope>NUCLEOTIDE SEQUENCE [LARGE SCALE GENOMIC DNA]</scope>
    <source>
        <strain evidence="2 3">CCFEE 6314</strain>
    </source>
</reference>
<sequence length="471" mass="53061">MAQTAVLPDTQPLTFISSDARGRAAREAIRVHVVSRQHQLRKQRRKEGPGKASDRVYSSAPAFRIWIPTNGSQKHDAGRRAPTSRRGHREKSPPRSESTSIPASSRDDSVYSRHEAASVVADIRSPPIESAKGEATEAPEAMLFHYYLQYGGGSQVTHDLYRAYCETTATYSAFLAMVASNYSDENGEPPPLDPVELESLALRDVADQLSRSPKAPPCNTMLAVALLANYQAFRNANEVVHCHWNALHEMININGGIERFRMNQNLYTLFFWMEGVVLNGVEISIGQNVDRDHVQDTQNRELRGFLDKVRSTARGGLQVLGKPAARVGEPITTILATAPYKKDAYSINKWRNARLGCLVFFAAMFLQEEVLVWTESFYQALEAELLDRQRKNTLYPEELYFVLCHVSNQDDVCYLGWKTARLINAIKRLGPRDMHACHRLLCACLGFSDCFAFDLAFEDWNELSERLAMDE</sequence>
<organism evidence="2 3">
    <name type="scientific">Exophiala mesophila</name>
    <name type="common">Black yeast-like fungus</name>
    <dbReference type="NCBI Taxonomy" id="212818"/>
    <lineage>
        <taxon>Eukaryota</taxon>
        <taxon>Fungi</taxon>
        <taxon>Dikarya</taxon>
        <taxon>Ascomycota</taxon>
        <taxon>Pezizomycotina</taxon>
        <taxon>Eurotiomycetes</taxon>
        <taxon>Chaetothyriomycetidae</taxon>
        <taxon>Chaetothyriales</taxon>
        <taxon>Herpotrichiellaceae</taxon>
        <taxon>Exophiala</taxon>
    </lineage>
</organism>
<accession>A0A438MTF5</accession>
<feature type="compositionally biased region" description="Basic residues" evidence="1">
    <location>
        <begin position="34"/>
        <end position="45"/>
    </location>
</feature>
<proteinExistence type="predicted"/>
<evidence type="ECO:0000313" key="2">
    <source>
        <dbReference type="EMBL" id="RVX66503.1"/>
    </source>
</evidence>
<feature type="region of interest" description="Disordered" evidence="1">
    <location>
        <begin position="68"/>
        <end position="113"/>
    </location>
</feature>
<name>A0A438MTF5_EXOME</name>
<dbReference type="EMBL" id="NAJM01000060">
    <property type="protein sequence ID" value="RVX66503.1"/>
    <property type="molecule type" value="Genomic_DNA"/>
</dbReference>
<evidence type="ECO:0000313" key="3">
    <source>
        <dbReference type="Proteomes" id="UP000288859"/>
    </source>
</evidence>
<dbReference type="OrthoDB" id="4112922at2759"/>
<comment type="caution">
    <text evidence="2">The sequence shown here is derived from an EMBL/GenBank/DDBJ whole genome shotgun (WGS) entry which is preliminary data.</text>
</comment>
<protein>
    <recommendedName>
        <fullName evidence="4">Transcription factor domain-containing protein</fullName>
    </recommendedName>
</protein>
<evidence type="ECO:0008006" key="4">
    <source>
        <dbReference type="Google" id="ProtNLM"/>
    </source>
</evidence>
<feature type="region of interest" description="Disordered" evidence="1">
    <location>
        <begin position="34"/>
        <end position="56"/>
    </location>
</feature>
<dbReference type="AlphaFoldDB" id="A0A438MTF5"/>